<feature type="chain" id="PRO_5041341584" description="Plethodontid modulating factor" evidence="1">
    <location>
        <begin position="20"/>
        <end position="88"/>
    </location>
</feature>
<evidence type="ECO:0000313" key="3">
    <source>
        <dbReference type="Proteomes" id="UP001174936"/>
    </source>
</evidence>
<accession>A0AA39YGY2</accession>
<organism evidence="2 3">
    <name type="scientific">Cercophora newfieldiana</name>
    <dbReference type="NCBI Taxonomy" id="92897"/>
    <lineage>
        <taxon>Eukaryota</taxon>
        <taxon>Fungi</taxon>
        <taxon>Dikarya</taxon>
        <taxon>Ascomycota</taxon>
        <taxon>Pezizomycotina</taxon>
        <taxon>Sordariomycetes</taxon>
        <taxon>Sordariomycetidae</taxon>
        <taxon>Sordariales</taxon>
        <taxon>Lasiosphaeriaceae</taxon>
        <taxon>Cercophora</taxon>
    </lineage>
</organism>
<keyword evidence="1" id="KW-0732">Signal</keyword>
<reference evidence="2" key="1">
    <citation type="submission" date="2023-06" db="EMBL/GenBank/DDBJ databases">
        <title>Genome-scale phylogeny and comparative genomics of the fungal order Sordariales.</title>
        <authorList>
            <consortium name="Lawrence Berkeley National Laboratory"/>
            <person name="Hensen N."/>
            <person name="Bonometti L."/>
            <person name="Westerberg I."/>
            <person name="Brannstrom I.O."/>
            <person name="Guillou S."/>
            <person name="Cros-Aarteil S."/>
            <person name="Calhoun S."/>
            <person name="Haridas S."/>
            <person name="Kuo A."/>
            <person name="Mondo S."/>
            <person name="Pangilinan J."/>
            <person name="Riley R."/>
            <person name="Labutti K."/>
            <person name="Andreopoulos B."/>
            <person name="Lipzen A."/>
            <person name="Chen C."/>
            <person name="Yanf M."/>
            <person name="Daum C."/>
            <person name="Ng V."/>
            <person name="Clum A."/>
            <person name="Steindorff A."/>
            <person name="Ohm R."/>
            <person name="Martin F."/>
            <person name="Silar P."/>
            <person name="Natvig D."/>
            <person name="Lalanne C."/>
            <person name="Gautier V."/>
            <person name="Ament-Velasquez S.L."/>
            <person name="Kruys A."/>
            <person name="Hutchinson M.I."/>
            <person name="Powell A.J."/>
            <person name="Barry K."/>
            <person name="Miller A.N."/>
            <person name="Grigoriev I.V."/>
            <person name="Debuchy R."/>
            <person name="Gladieux P."/>
            <person name="Thoren M.H."/>
            <person name="Johannesson H."/>
        </authorList>
    </citation>
    <scope>NUCLEOTIDE SEQUENCE</scope>
    <source>
        <strain evidence="2">SMH2532-1</strain>
    </source>
</reference>
<evidence type="ECO:0000256" key="1">
    <source>
        <dbReference type="SAM" id="SignalP"/>
    </source>
</evidence>
<dbReference type="EMBL" id="JAULSV010000002">
    <property type="protein sequence ID" value="KAK0652453.1"/>
    <property type="molecule type" value="Genomic_DNA"/>
</dbReference>
<dbReference type="PROSITE" id="PS51257">
    <property type="entry name" value="PROKAR_LIPOPROTEIN"/>
    <property type="match status" value="1"/>
</dbReference>
<gene>
    <name evidence="2" type="ORF">B0T16DRAFT_406211</name>
</gene>
<keyword evidence="3" id="KW-1185">Reference proteome</keyword>
<comment type="caution">
    <text evidence="2">The sequence shown here is derived from an EMBL/GenBank/DDBJ whole genome shotgun (WGS) entry which is preliminary data.</text>
</comment>
<protein>
    <recommendedName>
        <fullName evidence="4">Plethodontid modulating factor</fullName>
    </recommendedName>
</protein>
<proteinExistence type="predicted"/>
<evidence type="ECO:0000313" key="2">
    <source>
        <dbReference type="EMBL" id="KAK0652453.1"/>
    </source>
</evidence>
<sequence length="88" mass="9694">MKILSIVSAILLSATLTSACGDNAYRCVTRGGSGDDDWKLSQKCAKKNGVEDDCYCSHRAEYFQDPSGEQIEKFKDCCTSHGADWMEC</sequence>
<evidence type="ECO:0008006" key="4">
    <source>
        <dbReference type="Google" id="ProtNLM"/>
    </source>
</evidence>
<name>A0AA39YGY2_9PEZI</name>
<dbReference type="AlphaFoldDB" id="A0AA39YGY2"/>
<dbReference type="Proteomes" id="UP001174936">
    <property type="component" value="Unassembled WGS sequence"/>
</dbReference>
<feature type="signal peptide" evidence="1">
    <location>
        <begin position="1"/>
        <end position="19"/>
    </location>
</feature>